<evidence type="ECO:0000256" key="1">
    <source>
        <dbReference type="SAM" id="Phobius"/>
    </source>
</evidence>
<dbReference type="EMBL" id="AEQN01000023">
    <property type="protein sequence ID" value="EFV01022.1"/>
    <property type="molecule type" value="Genomic_DNA"/>
</dbReference>
<keyword evidence="1" id="KW-1133">Transmembrane helix</keyword>
<feature type="transmembrane region" description="Helical" evidence="1">
    <location>
        <begin position="21"/>
        <end position="37"/>
    </location>
</feature>
<protein>
    <submittedName>
        <fullName evidence="2">Uncharacterized protein</fullName>
    </submittedName>
</protein>
<keyword evidence="1" id="KW-0472">Membrane</keyword>
<keyword evidence="1" id="KW-0812">Transmembrane</keyword>
<evidence type="ECO:0000313" key="3">
    <source>
        <dbReference type="Proteomes" id="UP000004754"/>
    </source>
</evidence>
<evidence type="ECO:0000313" key="2">
    <source>
        <dbReference type="EMBL" id="EFV01022.1"/>
    </source>
</evidence>
<dbReference type="HOGENOM" id="CLU_3315492_0_0_9"/>
<gene>
    <name evidence="2" type="ORF">HMP0721_1761</name>
</gene>
<accession>E6MIC6</accession>
<proteinExistence type="predicted"/>
<comment type="caution">
    <text evidence="2">The sequence shown here is derived from an EMBL/GenBank/DDBJ whole genome shotgun (WGS) entry which is preliminary data.</text>
</comment>
<dbReference type="Proteomes" id="UP000004754">
    <property type="component" value="Unassembled WGS sequence"/>
</dbReference>
<name>E6MIC6_9FIRM</name>
<dbReference type="AlphaFoldDB" id="E6MIC6"/>
<organism evidence="2 3">
    <name type="scientific">Pseudoramibacter alactolyticus ATCC 23263</name>
    <dbReference type="NCBI Taxonomy" id="887929"/>
    <lineage>
        <taxon>Bacteria</taxon>
        <taxon>Bacillati</taxon>
        <taxon>Bacillota</taxon>
        <taxon>Clostridia</taxon>
        <taxon>Eubacteriales</taxon>
        <taxon>Eubacteriaceae</taxon>
        <taxon>Pseudoramibacter</taxon>
    </lineage>
</organism>
<sequence>MDRVSAGHRPHGCHPAVFAKFYLFLAYFYLFLVFFIQNP</sequence>
<keyword evidence="3" id="KW-1185">Reference proteome</keyword>
<reference evidence="2 3" key="1">
    <citation type="submission" date="2010-12" db="EMBL/GenBank/DDBJ databases">
        <authorList>
            <person name="Muzny D."/>
            <person name="Qin X."/>
            <person name="Deng J."/>
            <person name="Jiang H."/>
            <person name="Liu Y."/>
            <person name="Qu J."/>
            <person name="Song X.-Z."/>
            <person name="Zhang L."/>
            <person name="Thornton R."/>
            <person name="Coyle M."/>
            <person name="Francisco L."/>
            <person name="Jackson L."/>
            <person name="Javaid M."/>
            <person name="Korchina V."/>
            <person name="Kovar C."/>
            <person name="Mata R."/>
            <person name="Mathew T."/>
            <person name="Ngo R."/>
            <person name="Nguyen L."/>
            <person name="Nguyen N."/>
            <person name="Okwuonu G."/>
            <person name="Ongeri F."/>
            <person name="Pham C."/>
            <person name="Simmons D."/>
            <person name="Wilczek-Boney K."/>
            <person name="Hale W."/>
            <person name="Jakkamsetti A."/>
            <person name="Pham P."/>
            <person name="Ruth R."/>
            <person name="San Lucas F."/>
            <person name="Warren J."/>
            <person name="Zhang J."/>
            <person name="Zhao Z."/>
            <person name="Zhou C."/>
            <person name="Zhu D."/>
            <person name="Lee S."/>
            <person name="Bess C."/>
            <person name="Blankenburg K."/>
            <person name="Forbes L."/>
            <person name="Fu Q."/>
            <person name="Gubbala S."/>
            <person name="Hirani K."/>
            <person name="Jayaseelan J.C."/>
            <person name="Lara F."/>
            <person name="Munidasa M."/>
            <person name="Palculict T."/>
            <person name="Patil S."/>
            <person name="Pu L.-L."/>
            <person name="Saada N."/>
            <person name="Tang L."/>
            <person name="Weissenberger G."/>
            <person name="Zhu Y."/>
            <person name="Hemphill L."/>
            <person name="Shang Y."/>
            <person name="Youmans B."/>
            <person name="Ayvaz T."/>
            <person name="Ross M."/>
            <person name="Santibanez J."/>
            <person name="Aqrawi P."/>
            <person name="Gross S."/>
            <person name="Joshi V."/>
            <person name="Fowler G."/>
            <person name="Nazareth L."/>
            <person name="Reid J."/>
            <person name="Worley K."/>
            <person name="Petrosino J."/>
            <person name="Highlander S."/>
            <person name="Gibbs R."/>
        </authorList>
    </citation>
    <scope>NUCLEOTIDE SEQUENCE [LARGE SCALE GENOMIC DNA]</scope>
    <source>
        <strain evidence="2 3">ATCC 23263</strain>
    </source>
</reference>
<dbReference type="STRING" id="887929.HMP0721_1761"/>